<dbReference type="AlphaFoldDB" id="A0A452FBW8"/>
<comment type="subcellular location">
    <subcellularLocation>
        <location evidence="2 15">Nucleus</location>
    </subcellularLocation>
</comment>
<keyword evidence="9" id="KW-0238">DNA-binding</keyword>
<reference evidence="19" key="3">
    <citation type="submission" date="2025-09" db="UniProtKB">
        <authorList>
            <consortium name="Ensembl"/>
        </authorList>
    </citation>
    <scope>IDENTIFICATION</scope>
</reference>
<feature type="domain" description="C2H2-type" evidence="17">
    <location>
        <begin position="319"/>
        <end position="346"/>
    </location>
</feature>
<dbReference type="Pfam" id="PF02023">
    <property type="entry name" value="SCAN"/>
    <property type="match status" value="1"/>
</dbReference>
<proteinExistence type="inferred from homology"/>
<dbReference type="InterPro" id="IPR013087">
    <property type="entry name" value="Znf_C2H2_type"/>
</dbReference>
<evidence type="ECO:0000256" key="12">
    <source>
        <dbReference type="ARBA" id="ARBA00070948"/>
    </source>
</evidence>
<feature type="compositionally biased region" description="Basic and acidic residues" evidence="16">
    <location>
        <begin position="217"/>
        <end position="235"/>
    </location>
</feature>
<feature type="domain" description="C2H2-type" evidence="17">
    <location>
        <begin position="403"/>
        <end position="430"/>
    </location>
</feature>
<feature type="domain" description="C2H2-type" evidence="17">
    <location>
        <begin position="509"/>
        <end position="536"/>
    </location>
</feature>
<feature type="domain" description="C2H2-type" evidence="17">
    <location>
        <begin position="481"/>
        <end position="508"/>
    </location>
</feature>
<dbReference type="FunFam" id="3.30.160.60:FF:000557">
    <property type="entry name" value="zinc finger and SCAN domain-containing protein 29"/>
    <property type="match status" value="1"/>
</dbReference>
<evidence type="ECO:0000256" key="1">
    <source>
        <dbReference type="ARBA" id="ARBA00003767"/>
    </source>
</evidence>
<dbReference type="Ensembl" id="ENSCHIT00000029696.1">
    <property type="protein sequence ID" value="ENSCHIP00000021839.1"/>
    <property type="gene ID" value="ENSCHIG00000020036.1"/>
</dbReference>
<reference evidence="19" key="2">
    <citation type="submission" date="2025-08" db="UniProtKB">
        <authorList>
            <consortium name="Ensembl"/>
        </authorList>
    </citation>
    <scope>IDENTIFICATION</scope>
</reference>
<dbReference type="FunFam" id="3.30.160.60:FF:000446">
    <property type="entry name" value="Zinc finger protein"/>
    <property type="match status" value="1"/>
</dbReference>
<dbReference type="GO" id="GO:0010468">
    <property type="term" value="P:regulation of gene expression"/>
    <property type="evidence" value="ECO:0007669"/>
    <property type="project" value="TreeGrafter"/>
</dbReference>
<name>A0A452FBW8_CAPHI</name>
<evidence type="ECO:0000256" key="7">
    <source>
        <dbReference type="ARBA" id="ARBA00022833"/>
    </source>
</evidence>
<dbReference type="FunFam" id="3.30.160.60:FF:001087">
    <property type="entry name" value="Zinc finger and SCAN domain-containing protein 26"/>
    <property type="match status" value="1"/>
</dbReference>
<comment type="similarity">
    <text evidence="3">Belongs to the krueppel C2H2-type zinc-finger protein family.</text>
</comment>
<feature type="domain" description="C2H2-type" evidence="17">
    <location>
        <begin position="431"/>
        <end position="452"/>
    </location>
</feature>
<protein>
    <recommendedName>
        <fullName evidence="12">Zinc finger and SCAN domain-containing protein 12</fullName>
    </recommendedName>
    <alternativeName>
        <fullName evidence="13">Zinc finger protein 96</fullName>
    </alternativeName>
</protein>
<dbReference type="SMART" id="SM00355">
    <property type="entry name" value="ZnF_C2H2"/>
    <property type="match status" value="10"/>
</dbReference>
<dbReference type="InterPro" id="IPR050331">
    <property type="entry name" value="Zinc_finger"/>
</dbReference>
<keyword evidence="11 15" id="KW-0539">Nucleus</keyword>
<feature type="domain" description="C2H2-type" evidence="17">
    <location>
        <begin position="291"/>
        <end position="318"/>
    </location>
</feature>
<keyword evidence="20" id="KW-1185">Reference proteome</keyword>
<dbReference type="GO" id="GO:0031981">
    <property type="term" value="C:nuclear lumen"/>
    <property type="evidence" value="ECO:0007669"/>
    <property type="project" value="UniProtKB-ARBA"/>
</dbReference>
<feature type="domain" description="C2H2-type" evidence="17">
    <location>
        <begin position="347"/>
        <end position="374"/>
    </location>
</feature>
<feature type="domain" description="C2H2-type" evidence="17">
    <location>
        <begin position="269"/>
        <end position="290"/>
    </location>
</feature>
<evidence type="ECO:0000313" key="20">
    <source>
        <dbReference type="Proteomes" id="UP000291000"/>
    </source>
</evidence>
<keyword evidence="8" id="KW-0805">Transcription regulation</keyword>
<dbReference type="PROSITE" id="PS00028">
    <property type="entry name" value="ZINC_FINGER_C2H2_1"/>
    <property type="match status" value="7"/>
</dbReference>
<evidence type="ECO:0000256" key="15">
    <source>
        <dbReference type="PROSITE-ProRule" id="PRU00187"/>
    </source>
</evidence>
<keyword evidence="7" id="KW-0862">Zinc</keyword>
<dbReference type="FunFam" id="3.30.160.60:FF:000176">
    <property type="entry name" value="zinc finger protein 70"/>
    <property type="match status" value="1"/>
</dbReference>
<sequence>MAYTWSSQAKKDQEELLELGEEHKYADTQDQNLQKNNTHSREVFRQYFRQFCYQETSGPCEALSRLRELCHQWLKPETHTKEQILELLVLEQFLTILPEELQAWVQEQHPESGEEVVTVLEDLETISHLPQVSVRTEEQEMFLQEIVPLRTEQESRMCLPSVQAQPRCEYAKLAAQQKQDIETGNEYRNLKQEVSQEMKPYGNIAGKFENEMSQPARYEKTYEPEEKTGESSEYSREDEEPTCDENGVSLTENLDLSEHQRICPGEKPYVCDVCGRAFRQHSRIHAGDRPYKCKECGKTFRGRTVLIRHKIIHTGEKPYKCNECGRAFGQWSALNQYQRLHTGEKHYRCNECGKAFSQKAGLFHHLKIHTRDKPYHCTQCNKSFSRRSILTQHQGVHTGAKPYECSECGKAFVYNSSLVSHQEIHHKGKCYQCKECGNGLIQHQRTHNGEKPYKCDICGKAFIQRTSLIEHQRVHTGERPYTCDKCGKAFTQRSVLKEHQKMHTAERPYKCDGCGNAFRGIISLIQHQRIHTGEKPYQCDECGKAFRQRKKTSYKEILLKNQCEPQAGVNLLLSSLIPEWQSSCRKDLYW</sequence>
<dbReference type="GO" id="GO:0003677">
    <property type="term" value="F:DNA binding"/>
    <property type="evidence" value="ECO:0007669"/>
    <property type="project" value="UniProtKB-KW"/>
</dbReference>
<dbReference type="STRING" id="9925.ENSCHIP00000021839"/>
<dbReference type="SMART" id="SM00431">
    <property type="entry name" value="SCAN"/>
    <property type="match status" value="1"/>
</dbReference>
<evidence type="ECO:0000256" key="2">
    <source>
        <dbReference type="ARBA" id="ARBA00004123"/>
    </source>
</evidence>
<dbReference type="GO" id="GO:0008270">
    <property type="term" value="F:zinc ion binding"/>
    <property type="evidence" value="ECO:0007669"/>
    <property type="project" value="UniProtKB-KW"/>
</dbReference>
<dbReference type="SUPFAM" id="SSF47353">
    <property type="entry name" value="Retrovirus capsid dimerization domain-like"/>
    <property type="match status" value="1"/>
</dbReference>
<evidence type="ECO:0000256" key="4">
    <source>
        <dbReference type="ARBA" id="ARBA00022723"/>
    </source>
</evidence>
<dbReference type="SUPFAM" id="SSF57667">
    <property type="entry name" value="beta-beta-alpha zinc fingers"/>
    <property type="match status" value="5"/>
</dbReference>
<gene>
    <name evidence="19" type="primary">ZSCAN12</name>
</gene>
<dbReference type="FunFam" id="3.30.160.60:FF:002090">
    <property type="entry name" value="Zinc finger protein 473"/>
    <property type="match status" value="1"/>
</dbReference>
<dbReference type="Gene3D" id="3.30.160.60">
    <property type="entry name" value="Classic Zinc Finger"/>
    <property type="match status" value="10"/>
</dbReference>
<dbReference type="Bgee" id="ENSCHIG00000020036">
    <property type="expression patterns" value="Expressed in testis and 12 other cell types or tissues"/>
</dbReference>
<evidence type="ECO:0000256" key="14">
    <source>
        <dbReference type="PROSITE-ProRule" id="PRU00042"/>
    </source>
</evidence>
<reference evidence="19 20" key="1">
    <citation type="submission" date="2016-04" db="EMBL/GenBank/DDBJ databases">
        <title>Polished mammalian reference genomes with single-molecule sequencing and chromosome conformation capture applied to the Capra hircus genome.</title>
        <authorList>
            <person name="Bickhart D.M."/>
            <person name="Koren S."/>
            <person name="Rosen B."/>
            <person name="Hastie A."/>
            <person name="Liachko I."/>
            <person name="Sullivan S.T."/>
            <person name="Burton J."/>
            <person name="Sayre B.L."/>
            <person name="Huson H.J."/>
            <person name="Lee J."/>
            <person name="Lam E."/>
            <person name="Kelley C.M."/>
            <person name="Hutchison J.L."/>
            <person name="Zhou Y."/>
            <person name="Sun J."/>
            <person name="Crisa A."/>
            <person name="Schwartz J.C."/>
            <person name="Hammond J.A."/>
            <person name="Schroeder S.G."/>
            <person name="Liu G.E."/>
            <person name="Dunham M."/>
            <person name="Shendure J."/>
            <person name="Sonstegard T.S."/>
            <person name="Phillippy A.M."/>
            <person name="Van Tassell C.P."/>
            <person name="Smith T.P."/>
        </authorList>
    </citation>
    <scope>NUCLEOTIDE SEQUENCE [LARGE SCALE GENOMIC DNA]</scope>
</reference>
<dbReference type="FunFam" id="3.30.160.60:FF:000144">
    <property type="entry name" value="zinc finger protein 181 isoform X1"/>
    <property type="match status" value="1"/>
</dbReference>
<dbReference type="FunFam" id="1.10.4020.10:FF:000001">
    <property type="entry name" value="zinc finger protein 263 isoform X1"/>
    <property type="match status" value="1"/>
</dbReference>
<feature type="region of interest" description="Disordered" evidence="16">
    <location>
        <begin position="212"/>
        <end position="246"/>
    </location>
</feature>
<dbReference type="EMBL" id="LWLT01000028">
    <property type="status" value="NOT_ANNOTATED_CDS"/>
    <property type="molecule type" value="Genomic_DNA"/>
</dbReference>
<keyword evidence="10" id="KW-0804">Transcription</keyword>
<dbReference type="FunFam" id="3.30.160.60:FF:000070">
    <property type="entry name" value="zinc finger protein 689 isoform X1"/>
    <property type="match status" value="1"/>
</dbReference>
<organism evidence="19 20">
    <name type="scientific">Capra hircus</name>
    <name type="common">Goat</name>
    <dbReference type="NCBI Taxonomy" id="9925"/>
    <lineage>
        <taxon>Eukaryota</taxon>
        <taxon>Metazoa</taxon>
        <taxon>Chordata</taxon>
        <taxon>Craniata</taxon>
        <taxon>Vertebrata</taxon>
        <taxon>Euteleostomi</taxon>
        <taxon>Mammalia</taxon>
        <taxon>Eutheria</taxon>
        <taxon>Laurasiatheria</taxon>
        <taxon>Artiodactyla</taxon>
        <taxon>Ruminantia</taxon>
        <taxon>Pecora</taxon>
        <taxon>Bovidae</taxon>
        <taxon>Caprinae</taxon>
        <taxon>Capra</taxon>
    </lineage>
</organism>
<dbReference type="PROSITE" id="PS50157">
    <property type="entry name" value="ZINC_FINGER_C2H2_2"/>
    <property type="match status" value="10"/>
</dbReference>
<keyword evidence="6 14" id="KW-0863">Zinc-finger</keyword>
<accession>A0A452FBW8</accession>
<keyword evidence="5" id="KW-0677">Repeat</keyword>
<evidence type="ECO:0000256" key="8">
    <source>
        <dbReference type="ARBA" id="ARBA00023015"/>
    </source>
</evidence>
<dbReference type="InterPro" id="IPR036236">
    <property type="entry name" value="Znf_C2H2_sf"/>
</dbReference>
<comment type="function">
    <text evidence="1">May be involved in transcriptional regulation.</text>
</comment>
<dbReference type="OMA" id="CHQCKEC"/>
<dbReference type="InterPro" id="IPR003309">
    <property type="entry name" value="SCAN_dom"/>
</dbReference>
<feature type="domain" description="SCAN box" evidence="18">
    <location>
        <begin position="45"/>
        <end position="124"/>
    </location>
</feature>
<dbReference type="PANTHER" id="PTHR16515">
    <property type="entry name" value="PR DOMAIN ZINC FINGER PROTEIN"/>
    <property type="match status" value="1"/>
</dbReference>
<evidence type="ECO:0000259" key="18">
    <source>
        <dbReference type="PROSITE" id="PS50804"/>
    </source>
</evidence>
<dbReference type="FunFam" id="3.30.160.60:FF:000136">
    <property type="entry name" value="GLI family zinc finger 4"/>
    <property type="match status" value="1"/>
</dbReference>
<evidence type="ECO:0000256" key="16">
    <source>
        <dbReference type="SAM" id="MobiDB-lite"/>
    </source>
</evidence>
<evidence type="ECO:0000256" key="5">
    <source>
        <dbReference type="ARBA" id="ARBA00022737"/>
    </source>
</evidence>
<dbReference type="Proteomes" id="UP000291000">
    <property type="component" value="Chromosome 23"/>
</dbReference>
<evidence type="ECO:0000256" key="9">
    <source>
        <dbReference type="ARBA" id="ARBA00023125"/>
    </source>
</evidence>
<evidence type="ECO:0000313" key="19">
    <source>
        <dbReference type="Ensembl" id="ENSCHIP00000021839.1"/>
    </source>
</evidence>
<feature type="domain" description="C2H2-type" evidence="17">
    <location>
        <begin position="375"/>
        <end position="402"/>
    </location>
</feature>
<dbReference type="InterPro" id="IPR038269">
    <property type="entry name" value="SCAN_sf"/>
</dbReference>
<dbReference type="PROSITE" id="PS50804">
    <property type="entry name" value="SCAN_BOX"/>
    <property type="match status" value="1"/>
</dbReference>
<feature type="domain" description="C2H2-type" evidence="17">
    <location>
        <begin position="453"/>
        <end position="480"/>
    </location>
</feature>
<evidence type="ECO:0000256" key="10">
    <source>
        <dbReference type="ARBA" id="ARBA00023163"/>
    </source>
</evidence>
<dbReference type="GeneTree" id="ENSGT00940000163105"/>
<evidence type="ECO:0000256" key="11">
    <source>
        <dbReference type="ARBA" id="ARBA00023242"/>
    </source>
</evidence>
<evidence type="ECO:0000256" key="6">
    <source>
        <dbReference type="ARBA" id="ARBA00022771"/>
    </source>
</evidence>
<keyword evidence="4" id="KW-0479">Metal-binding</keyword>
<dbReference type="PANTHER" id="PTHR16515:SF66">
    <property type="entry name" value="C2H2-TYPE DOMAIN-CONTAINING PROTEIN"/>
    <property type="match status" value="1"/>
</dbReference>
<dbReference type="Pfam" id="PF00096">
    <property type="entry name" value="zf-C2H2"/>
    <property type="match status" value="7"/>
</dbReference>
<dbReference type="CDD" id="cd07936">
    <property type="entry name" value="SCAN"/>
    <property type="match status" value="1"/>
</dbReference>
<dbReference type="FunFam" id="3.30.160.60:FF:002343">
    <property type="entry name" value="Zinc finger protein 33A"/>
    <property type="match status" value="2"/>
</dbReference>
<evidence type="ECO:0000256" key="3">
    <source>
        <dbReference type="ARBA" id="ARBA00006991"/>
    </source>
</evidence>
<dbReference type="Gene3D" id="1.10.4020.10">
    <property type="entry name" value="DNA breaking-rejoining enzymes"/>
    <property type="match status" value="1"/>
</dbReference>
<evidence type="ECO:0000259" key="17">
    <source>
        <dbReference type="PROSITE" id="PS50157"/>
    </source>
</evidence>
<evidence type="ECO:0000256" key="13">
    <source>
        <dbReference type="ARBA" id="ARBA00078507"/>
    </source>
</evidence>